<evidence type="ECO:0000313" key="2">
    <source>
        <dbReference type="EMBL" id="AGS49743.1"/>
    </source>
</evidence>
<dbReference type="EMBL" id="KF264553">
    <property type="protein sequence ID" value="AGS49743.1"/>
    <property type="molecule type" value="Genomic_DNA"/>
</dbReference>
<accession>S5TMY6</accession>
<name>S5TMY6_9BACT</name>
<dbReference type="AlphaFoldDB" id="S5TMY6"/>
<sequence>MSGANPLPVTVNGAANTVVAVNPGTRTLTLGTAAVQAVGHAVVSSVAPYSIRPAAKETAFQLASTDRATFSLFRDAVARLRKQNVPGPYVAHIDPDSEAQLFADQEFKDLYQGRGDSPTRRRSAIWPSVSSAASPGYATTKPSSNPLVRSTFTGRSWSVKAR</sequence>
<reference evidence="2" key="1">
    <citation type="journal article" date="2013" name="Proc. Natl. Acad. Sci. U.S.A.">
        <title>Mapping gene clusters within arrayed metagenomic libraries to expand the structural diversity of biomedically relevant natural products.</title>
        <authorList>
            <person name="Owen J.G."/>
            <person name="Reddy B.V."/>
            <person name="Ternei M.A."/>
            <person name="Charlop-Powers Z."/>
            <person name="Calle P.Y."/>
            <person name="Kim J.H."/>
            <person name="Brady S.F."/>
        </authorList>
    </citation>
    <scope>NUCLEOTIDE SEQUENCE</scope>
</reference>
<evidence type="ECO:0000256" key="1">
    <source>
        <dbReference type="SAM" id="MobiDB-lite"/>
    </source>
</evidence>
<feature type="region of interest" description="Disordered" evidence="1">
    <location>
        <begin position="112"/>
        <end position="146"/>
    </location>
</feature>
<proteinExistence type="predicted"/>
<organism evidence="2">
    <name type="scientific">uncultured bacterium esnapd14</name>
    <dbReference type="NCBI Taxonomy" id="1366594"/>
    <lineage>
        <taxon>Bacteria</taxon>
        <taxon>environmental samples</taxon>
    </lineage>
</organism>
<protein>
    <submittedName>
        <fullName evidence="2">Uncharacterized protein</fullName>
    </submittedName>
</protein>